<evidence type="ECO:0000313" key="13">
    <source>
        <dbReference type="Proteomes" id="UP000003515"/>
    </source>
</evidence>
<evidence type="ECO:0000256" key="1">
    <source>
        <dbReference type="ARBA" id="ARBA00011073"/>
    </source>
</evidence>
<dbReference type="OrthoDB" id="9790784at2"/>
<dbReference type="InterPro" id="IPR023827">
    <property type="entry name" value="Peptidase_S8_Asp-AS"/>
</dbReference>
<evidence type="ECO:0000313" key="12">
    <source>
        <dbReference type="Proteomes" id="UP000002817"/>
    </source>
</evidence>
<name>C9QEN9_VIBOR</name>
<reference evidence="11" key="2">
    <citation type="submission" date="2011-08" db="EMBL/GenBank/DDBJ databases">
        <authorList>
            <person name="Hoffman M."/>
            <person name="Strain E.A."/>
            <person name="Brown E."/>
            <person name="Allard M.W."/>
        </authorList>
    </citation>
    <scope>NUCLEOTIDE SEQUENCE</scope>
    <source>
        <strain evidence="11">CIP 102891</strain>
    </source>
</reference>
<evidence type="ECO:0000313" key="11">
    <source>
        <dbReference type="EMBL" id="EGU53936.1"/>
    </source>
</evidence>
<dbReference type="eggNOG" id="COG1404">
    <property type="taxonomic scope" value="Bacteria"/>
</dbReference>
<dbReference type="Pfam" id="PF00082">
    <property type="entry name" value="Peptidase_S8"/>
    <property type="match status" value="1"/>
</dbReference>
<feature type="active site" description="Charge relay system" evidence="5">
    <location>
        <position position="192"/>
    </location>
</feature>
<dbReference type="SUPFAM" id="SSF52743">
    <property type="entry name" value="Subtilisin-like"/>
    <property type="match status" value="1"/>
</dbReference>
<dbReference type="RefSeq" id="WP_004412436.1">
    <property type="nucleotide sequence ID" value="NZ_ACZV01000004.1"/>
</dbReference>
<dbReference type="PROSITE" id="PS00138">
    <property type="entry name" value="SUBTILASE_SER"/>
    <property type="match status" value="1"/>
</dbReference>
<evidence type="ECO:0000313" key="10">
    <source>
        <dbReference type="EMBL" id="EEX94512.1"/>
    </source>
</evidence>
<dbReference type="Gene3D" id="3.40.50.200">
    <property type="entry name" value="Peptidase S8/S53 domain"/>
    <property type="match status" value="1"/>
</dbReference>
<dbReference type="PANTHER" id="PTHR43806:SF11">
    <property type="entry name" value="CEREVISIN-RELATED"/>
    <property type="match status" value="1"/>
</dbReference>
<dbReference type="PROSITE" id="PS51892">
    <property type="entry name" value="SUBTILASE"/>
    <property type="match status" value="1"/>
</dbReference>
<feature type="region of interest" description="Disordered" evidence="7">
    <location>
        <begin position="368"/>
        <end position="388"/>
    </location>
</feature>
<evidence type="ECO:0000259" key="9">
    <source>
        <dbReference type="Pfam" id="PF00082"/>
    </source>
</evidence>
<dbReference type="InterPro" id="IPR036852">
    <property type="entry name" value="Peptidase_S8/S53_dom_sf"/>
</dbReference>
<evidence type="ECO:0000256" key="2">
    <source>
        <dbReference type="ARBA" id="ARBA00022670"/>
    </source>
</evidence>
<dbReference type="InterPro" id="IPR050131">
    <property type="entry name" value="Peptidase_S8_subtilisin-like"/>
</dbReference>
<keyword evidence="3 5" id="KW-0378">Hydrolase</keyword>
<dbReference type="InterPro" id="IPR015500">
    <property type="entry name" value="Peptidase_S8_subtilisin-rel"/>
</dbReference>
<evidence type="ECO:0000256" key="5">
    <source>
        <dbReference type="PROSITE-ProRule" id="PRU01240"/>
    </source>
</evidence>
<sequence>MKSTIIAQLVAFTLAPLALNASAEPPTFQMGQMLSEAQNTCIVRFDDSISKFDVEGRTRGMLVASNAQAKHIYKHSIKGFAVNMPCVKAQDVFGDDPDIVSFEQDSLIFALAPPPGKGKNKDDSGDPPEETSQTTPWGITRVGGPVNGSGQVAWIIDTGIDLNHPDLNVDANNGFSAFSSGRDSSPNDGHGHGTHVAGTVAALDNNRDVVGVAAGATVVPVKVLNRRGSGTTSGVIAGVDHVAANAGSGHCANMSLGGGASASLDAAVIRLAETGVLVSLAAGNSSNRADTSSPARANHANIYTISATDRNDVFAYFSNYGNPPVDYAAPGVSVLSTRAGGGTVTYSGTSMAAPHACGVLLMMNSAPPATSGSASGDPDGNPDPIIHL</sequence>
<dbReference type="PROSITE" id="PS00137">
    <property type="entry name" value="SUBTILASE_HIS"/>
    <property type="match status" value="1"/>
</dbReference>
<dbReference type="GO" id="GO:0006508">
    <property type="term" value="P:proteolysis"/>
    <property type="evidence" value="ECO:0007669"/>
    <property type="project" value="UniProtKB-KW"/>
</dbReference>
<feature type="signal peptide" evidence="8">
    <location>
        <begin position="1"/>
        <end position="23"/>
    </location>
</feature>
<dbReference type="AlphaFoldDB" id="C9QEN9"/>
<comment type="similarity">
    <text evidence="1 5 6">Belongs to the peptidase S8 family.</text>
</comment>
<keyword evidence="13" id="KW-1185">Reference proteome</keyword>
<dbReference type="Gene3D" id="3.30.70.80">
    <property type="entry name" value="Peptidase S8 propeptide/proteinase inhibitor I9"/>
    <property type="match status" value="1"/>
</dbReference>
<proteinExistence type="inferred from homology"/>
<feature type="domain" description="Peptidase S8/S53" evidence="9">
    <location>
        <begin position="150"/>
        <end position="369"/>
    </location>
</feature>
<organism evidence="11 12">
    <name type="scientific">Vibrio orientalis CIP 102891 = ATCC 33934</name>
    <dbReference type="NCBI Taxonomy" id="675816"/>
    <lineage>
        <taxon>Bacteria</taxon>
        <taxon>Pseudomonadati</taxon>
        <taxon>Pseudomonadota</taxon>
        <taxon>Gammaproteobacteria</taxon>
        <taxon>Vibrionales</taxon>
        <taxon>Vibrionaceae</taxon>
        <taxon>Vibrio</taxon>
        <taxon>Vibrio oreintalis group</taxon>
    </lineage>
</organism>
<protein>
    <submittedName>
        <fullName evidence="10">Peptidase S8 and S53 subtilisin kexin sedolisin</fullName>
    </submittedName>
    <submittedName>
        <fullName evidence="11">Peptidase S8/S53 subtilisin kexin sedolisin</fullName>
    </submittedName>
</protein>
<dbReference type="InterPro" id="IPR023828">
    <property type="entry name" value="Peptidase_S8_Ser-AS"/>
</dbReference>
<dbReference type="InterPro" id="IPR037045">
    <property type="entry name" value="S8pro/Inhibitor_I9_sf"/>
</dbReference>
<dbReference type="EMBL" id="AFWH01000001">
    <property type="protein sequence ID" value="EGU53936.1"/>
    <property type="molecule type" value="Genomic_DNA"/>
</dbReference>
<dbReference type="GO" id="GO:0004252">
    <property type="term" value="F:serine-type endopeptidase activity"/>
    <property type="evidence" value="ECO:0007669"/>
    <property type="project" value="UniProtKB-UniRule"/>
</dbReference>
<keyword evidence="4 5" id="KW-0720">Serine protease</keyword>
<dbReference type="PANTHER" id="PTHR43806">
    <property type="entry name" value="PEPTIDASE S8"/>
    <property type="match status" value="1"/>
</dbReference>
<feature type="chain" id="PRO_5002999366" evidence="8">
    <location>
        <begin position="24"/>
        <end position="388"/>
    </location>
</feature>
<dbReference type="InterPro" id="IPR000209">
    <property type="entry name" value="Peptidase_S8/S53_dom"/>
</dbReference>
<gene>
    <name evidence="10" type="ORF">VIA_001672</name>
    <name evidence="11" type="ORF">VIOR3934_18955</name>
</gene>
<keyword evidence="8" id="KW-0732">Signal</keyword>
<dbReference type="PRINTS" id="PR00723">
    <property type="entry name" value="SUBTILISIN"/>
</dbReference>
<evidence type="ECO:0000256" key="8">
    <source>
        <dbReference type="SAM" id="SignalP"/>
    </source>
</evidence>
<reference evidence="10 13" key="1">
    <citation type="submission" date="2009-10" db="EMBL/GenBank/DDBJ databases">
        <authorList>
            <consortium name="Los Alamos National Laboratory (LANL)"/>
            <consortium name="National Microbial Pathogen Data Resource (NMPDR)"/>
            <person name="Munk A.C."/>
            <person name="Chertkov O."/>
            <person name="Tapia R."/>
            <person name="Green L."/>
            <person name="Rogers Y."/>
            <person name="Detter J.C."/>
            <person name="Bruce D."/>
            <person name="Brettin T.S."/>
            <person name="Colwell R.R."/>
            <person name="Huq A."/>
            <person name="Grim C.J."/>
            <person name="Hasan N.A."/>
            <person name="Bartels D."/>
            <person name="Vonstein V."/>
        </authorList>
    </citation>
    <scope>NUCLEOTIDE SEQUENCE [LARGE SCALE GENOMIC DNA]</scope>
    <source>
        <strain evidence="10 13">CIP 102891</strain>
    </source>
</reference>
<keyword evidence="2 5" id="KW-0645">Protease</keyword>
<evidence type="ECO:0000256" key="6">
    <source>
        <dbReference type="RuleBase" id="RU003355"/>
    </source>
</evidence>
<evidence type="ECO:0000256" key="3">
    <source>
        <dbReference type="ARBA" id="ARBA00022801"/>
    </source>
</evidence>
<evidence type="ECO:0000256" key="4">
    <source>
        <dbReference type="ARBA" id="ARBA00022825"/>
    </source>
</evidence>
<dbReference type="PATRIC" id="fig|675816.5.peg.18"/>
<dbReference type="Proteomes" id="UP000002817">
    <property type="component" value="Unassembled WGS sequence"/>
</dbReference>
<dbReference type="InterPro" id="IPR022398">
    <property type="entry name" value="Peptidase_S8_His-AS"/>
</dbReference>
<dbReference type="EMBL" id="ACZV01000004">
    <property type="protein sequence ID" value="EEX94512.1"/>
    <property type="molecule type" value="Genomic_DNA"/>
</dbReference>
<dbReference type="Proteomes" id="UP000003515">
    <property type="component" value="Unassembled WGS sequence"/>
</dbReference>
<feature type="region of interest" description="Disordered" evidence="7">
    <location>
        <begin position="111"/>
        <end position="143"/>
    </location>
</feature>
<dbReference type="PROSITE" id="PS00136">
    <property type="entry name" value="SUBTILASE_ASP"/>
    <property type="match status" value="1"/>
</dbReference>
<comment type="caution">
    <text evidence="11">The sequence shown here is derived from an EMBL/GenBank/DDBJ whole genome shotgun (WGS) entry which is preliminary data.</text>
</comment>
<evidence type="ECO:0000256" key="7">
    <source>
        <dbReference type="SAM" id="MobiDB-lite"/>
    </source>
</evidence>
<reference evidence="11 12" key="3">
    <citation type="journal article" date="2012" name="Int. J. Syst. Evol. Microbiol.">
        <title>Vibrio caribbeanicus sp. nov., isolated from the marine sponge Scleritoderma cyanea.</title>
        <authorList>
            <person name="Hoffmann M."/>
            <person name="Monday S.R."/>
            <person name="Allard M.W."/>
            <person name="Strain E.A."/>
            <person name="Whittaker P."/>
            <person name="Naum M."/>
            <person name="McCarthy P.J."/>
            <person name="Lopez J.V."/>
            <person name="Fischer M."/>
            <person name="Brown E.W."/>
        </authorList>
    </citation>
    <scope>NUCLEOTIDE SEQUENCE [LARGE SCALE GENOMIC DNA]</scope>
    <source>
        <strain evidence="11">CIP 102891</strain>
        <strain evidence="12">CIP 102891 / ATCC 33934</strain>
    </source>
</reference>
<dbReference type="GO" id="GO:0005615">
    <property type="term" value="C:extracellular space"/>
    <property type="evidence" value="ECO:0007669"/>
    <property type="project" value="TreeGrafter"/>
</dbReference>
<dbReference type="STRING" id="675816.VIA_001672"/>
<accession>C9QEN9</accession>
<feature type="active site" description="Charge relay system" evidence="5">
    <location>
        <position position="157"/>
    </location>
</feature>
<feature type="active site" description="Charge relay system" evidence="5">
    <location>
        <position position="350"/>
    </location>
</feature>